<reference evidence="3 4" key="1">
    <citation type="journal article" date="2020" name="Nature">
        <title>Bacterial chemolithoautotrophy via manganese oxidation.</title>
        <authorList>
            <person name="Yu H."/>
            <person name="Leadbetter J.R."/>
        </authorList>
    </citation>
    <scope>NUCLEOTIDE SEQUENCE [LARGE SCALE GENOMIC DNA]</scope>
    <source>
        <strain evidence="3 4">Mn-1</strain>
    </source>
</reference>
<keyword evidence="4" id="KW-1185">Reference proteome</keyword>
<feature type="compositionally biased region" description="Basic and acidic residues" evidence="1">
    <location>
        <begin position="52"/>
        <end position="68"/>
    </location>
</feature>
<dbReference type="Proteomes" id="UP000534783">
    <property type="component" value="Unassembled WGS sequence"/>
</dbReference>
<feature type="compositionally biased region" description="Basic and acidic residues" evidence="1">
    <location>
        <begin position="154"/>
        <end position="165"/>
    </location>
</feature>
<feature type="region of interest" description="Disordered" evidence="1">
    <location>
        <begin position="41"/>
        <end position="87"/>
    </location>
</feature>
<name>A0A7X6DSZ7_9BACT</name>
<accession>A0A7X6DSZ7</accession>
<feature type="region of interest" description="Disordered" evidence="1">
    <location>
        <begin position="137"/>
        <end position="165"/>
    </location>
</feature>
<dbReference type="InterPro" id="IPR014118">
    <property type="entry name" value="T4SS_TraV"/>
</dbReference>
<organism evidence="3 4">
    <name type="scientific">Candidatus Manganitrophus noduliformans</name>
    <dbReference type="NCBI Taxonomy" id="2606439"/>
    <lineage>
        <taxon>Bacteria</taxon>
        <taxon>Pseudomonadati</taxon>
        <taxon>Nitrospirota</taxon>
        <taxon>Nitrospiria</taxon>
        <taxon>Candidatus Troglogloeales</taxon>
        <taxon>Candidatus Manganitrophaceae</taxon>
        <taxon>Candidatus Manganitrophus</taxon>
    </lineage>
</organism>
<dbReference type="EMBL" id="VTOW01000004">
    <property type="protein sequence ID" value="NKE72837.1"/>
    <property type="molecule type" value="Genomic_DNA"/>
</dbReference>
<feature type="signal peptide" evidence="2">
    <location>
        <begin position="1"/>
        <end position="21"/>
    </location>
</feature>
<evidence type="ECO:0000313" key="3">
    <source>
        <dbReference type="EMBL" id="NKE72837.1"/>
    </source>
</evidence>
<dbReference type="NCBIfam" id="TIGR02747">
    <property type="entry name" value="TraV"/>
    <property type="match status" value="1"/>
</dbReference>
<gene>
    <name evidence="3" type="primary">traV</name>
    <name evidence="3" type="ORF">MNODULE_18970</name>
</gene>
<dbReference type="AlphaFoldDB" id="A0A7X6DSZ7"/>
<evidence type="ECO:0000313" key="4">
    <source>
        <dbReference type="Proteomes" id="UP000534783"/>
    </source>
</evidence>
<comment type="caution">
    <text evidence="3">The sequence shown here is derived from an EMBL/GenBank/DDBJ whole genome shotgun (WGS) entry which is preliminary data.</text>
</comment>
<dbReference type="RefSeq" id="WP_168062774.1">
    <property type="nucleotide sequence ID" value="NZ_VTOW01000004.1"/>
</dbReference>
<dbReference type="PROSITE" id="PS51257">
    <property type="entry name" value="PROKAR_LIPOPROTEIN"/>
    <property type="match status" value="1"/>
</dbReference>
<proteinExistence type="predicted"/>
<protein>
    <submittedName>
        <fullName evidence="3">Type IV conjugative transfer system lipoprotein TraV</fullName>
    </submittedName>
</protein>
<keyword evidence="3" id="KW-0449">Lipoprotein</keyword>
<feature type="chain" id="PRO_5031407718" evidence="2">
    <location>
        <begin position="22"/>
        <end position="165"/>
    </location>
</feature>
<evidence type="ECO:0000256" key="1">
    <source>
        <dbReference type="SAM" id="MobiDB-lite"/>
    </source>
</evidence>
<dbReference type="Pfam" id="PF09676">
    <property type="entry name" value="TraV"/>
    <property type="match status" value="1"/>
</dbReference>
<evidence type="ECO:0000256" key="2">
    <source>
        <dbReference type="SAM" id="SignalP"/>
    </source>
</evidence>
<keyword evidence="2" id="KW-0732">Signal</keyword>
<sequence length="165" mass="17320">MKLRAVLLFSFTLAGALSGCAVKYGCPAPDGVTCKPISEVYSSNGGRGPGVGDRERPGPGSRDSRSAEENLSLTPGPRPPAPDSAAVPLRSAPKVLRVWVAPWIDEEGDLHQEGDLYVVVDHGAWAVGLQELESGLASRPGIIPPEGGLSEQLSRPERGEGDDQQ</sequence>